<evidence type="ECO:0000313" key="2">
    <source>
        <dbReference type="EMBL" id="MCU7379937.1"/>
    </source>
</evidence>
<dbReference type="AlphaFoldDB" id="A0A9J6QWS1"/>
<sequence length="106" mass="12192">MAKQQLDTLTEPMYYILLALTEERHGYDIIKSTAELTKGRVNLGAGTVYNLLKRFDEEGIVEKTKVEERRKLYRLTPKGKTILEEEYKRLSNQVSDGKEILKGASK</sequence>
<dbReference type="Gene3D" id="1.10.10.10">
    <property type="entry name" value="Winged helix-like DNA-binding domain superfamily/Winged helix DNA-binding domain"/>
    <property type="match status" value="1"/>
</dbReference>
<dbReference type="InterPro" id="IPR036390">
    <property type="entry name" value="WH_DNA-bd_sf"/>
</dbReference>
<proteinExistence type="predicted"/>
<dbReference type="Pfam" id="PF03551">
    <property type="entry name" value="PadR"/>
    <property type="match status" value="1"/>
</dbReference>
<dbReference type="PANTHER" id="PTHR33169:SF13">
    <property type="entry name" value="PADR-FAMILY TRANSCRIPTIONAL REGULATOR"/>
    <property type="match status" value="1"/>
</dbReference>
<reference evidence="2" key="1">
    <citation type="submission" date="2022-09" db="EMBL/GenBank/DDBJ databases">
        <title>Culturomic study of gut microbiota in children with autism spectrum disorder.</title>
        <authorList>
            <person name="Efimov B.A."/>
            <person name="Chaplin A.V."/>
            <person name="Sokolova S.R."/>
            <person name="Pikina A.P."/>
            <person name="Korzhanova M."/>
            <person name="Belova V."/>
            <person name="Korostin D."/>
        </authorList>
    </citation>
    <scope>NUCLEOTIDE SEQUENCE</scope>
    <source>
        <strain evidence="2">ASD5510</strain>
    </source>
</reference>
<name>A0A9J6QWS1_9FIRM</name>
<dbReference type="InterPro" id="IPR005149">
    <property type="entry name" value="Tscrpt_reg_PadR_N"/>
</dbReference>
<keyword evidence="3" id="KW-1185">Reference proteome</keyword>
<dbReference type="Proteomes" id="UP001065549">
    <property type="component" value="Unassembled WGS sequence"/>
</dbReference>
<dbReference type="PANTHER" id="PTHR33169">
    <property type="entry name" value="PADR-FAMILY TRANSCRIPTIONAL REGULATOR"/>
    <property type="match status" value="1"/>
</dbReference>
<dbReference type="InterPro" id="IPR036388">
    <property type="entry name" value="WH-like_DNA-bd_sf"/>
</dbReference>
<dbReference type="RefSeq" id="WP_148396570.1">
    <property type="nucleotide sequence ID" value="NZ_JAJAGH010000003.1"/>
</dbReference>
<protein>
    <submittedName>
        <fullName evidence="2">PadR family transcriptional regulator</fullName>
    </submittedName>
</protein>
<dbReference type="SUPFAM" id="SSF46785">
    <property type="entry name" value="Winged helix' DNA-binding domain"/>
    <property type="match status" value="1"/>
</dbReference>
<evidence type="ECO:0000313" key="3">
    <source>
        <dbReference type="Proteomes" id="UP001065549"/>
    </source>
</evidence>
<gene>
    <name evidence="2" type="ORF">OBO34_16475</name>
</gene>
<organism evidence="2 3">
    <name type="scientific">Hominibacterium faecale</name>
    <dbReference type="NCBI Taxonomy" id="2839743"/>
    <lineage>
        <taxon>Bacteria</taxon>
        <taxon>Bacillati</taxon>
        <taxon>Bacillota</taxon>
        <taxon>Clostridia</taxon>
        <taxon>Peptostreptococcales</taxon>
        <taxon>Anaerovoracaceae</taxon>
        <taxon>Hominibacterium</taxon>
    </lineage>
</organism>
<feature type="domain" description="Transcription regulator PadR N-terminal" evidence="1">
    <location>
        <begin position="18"/>
        <end position="84"/>
    </location>
</feature>
<dbReference type="InterPro" id="IPR052509">
    <property type="entry name" value="Metal_resp_DNA-bind_regulator"/>
</dbReference>
<dbReference type="EMBL" id="JAOSHN010000007">
    <property type="protein sequence ID" value="MCU7379937.1"/>
    <property type="molecule type" value="Genomic_DNA"/>
</dbReference>
<accession>A0A9J6QWS1</accession>
<evidence type="ECO:0000259" key="1">
    <source>
        <dbReference type="Pfam" id="PF03551"/>
    </source>
</evidence>
<comment type="caution">
    <text evidence="2">The sequence shown here is derived from an EMBL/GenBank/DDBJ whole genome shotgun (WGS) entry which is preliminary data.</text>
</comment>